<keyword evidence="2" id="KW-1185">Reference proteome</keyword>
<dbReference type="InterPro" id="IPR009389">
    <property type="entry name" value="DUF1045"/>
</dbReference>
<reference evidence="1 2" key="1">
    <citation type="submission" date="2017-03" db="EMBL/GenBank/DDBJ databases">
        <authorList>
            <person name="Afonso C.L."/>
            <person name="Miller P.J."/>
            <person name="Scott M.A."/>
            <person name="Spackman E."/>
            <person name="Goraichik I."/>
            <person name="Dimitrov K.M."/>
            <person name="Suarez D.L."/>
            <person name="Swayne D.E."/>
        </authorList>
    </citation>
    <scope>NUCLEOTIDE SEQUENCE [LARGE SCALE GENOMIC DNA]</scope>
    <source>
        <strain evidence="1 2">CECT 7450</strain>
    </source>
</reference>
<dbReference type="OrthoDB" id="4954742at2"/>
<name>A0A1X6YJ99_9RHOB</name>
<gene>
    <name evidence="1" type="ORF">ROA7450_00895</name>
</gene>
<dbReference type="EMBL" id="FWFX01000002">
    <property type="protein sequence ID" value="SLN22988.1"/>
    <property type="molecule type" value="Genomic_DNA"/>
</dbReference>
<dbReference type="PIRSF" id="PIRSF033328">
    <property type="entry name" value="Phest_Mll4975"/>
    <property type="match status" value="1"/>
</dbReference>
<evidence type="ECO:0000313" key="2">
    <source>
        <dbReference type="Proteomes" id="UP000193061"/>
    </source>
</evidence>
<accession>A0A1X6YJ99</accession>
<dbReference type="Pfam" id="PF06299">
    <property type="entry name" value="DUF1045"/>
    <property type="match status" value="1"/>
</dbReference>
<dbReference type="RefSeq" id="WP_085804652.1">
    <property type="nucleotide sequence ID" value="NZ_FWFX01000002.1"/>
</dbReference>
<evidence type="ECO:0008006" key="3">
    <source>
        <dbReference type="Google" id="ProtNLM"/>
    </source>
</evidence>
<proteinExistence type="predicted"/>
<organism evidence="1 2">
    <name type="scientific">Roseovarius albus</name>
    <dbReference type="NCBI Taxonomy" id="1247867"/>
    <lineage>
        <taxon>Bacteria</taxon>
        <taxon>Pseudomonadati</taxon>
        <taxon>Pseudomonadota</taxon>
        <taxon>Alphaproteobacteria</taxon>
        <taxon>Rhodobacterales</taxon>
        <taxon>Roseobacteraceae</taxon>
        <taxon>Roseovarius</taxon>
    </lineage>
</organism>
<dbReference type="Proteomes" id="UP000193061">
    <property type="component" value="Unassembled WGS sequence"/>
</dbReference>
<sequence length="229" mass="25702">MRFKRYALYYIPPPGDFAAFGAAWLGWNITQGRVHPQLRCENLPITLSELTNSPRKYGLHATLKPPFRLADSRTESQLSEELAQFSQQTSALQIEGLALVPLGRFLALTPTGDSSPINHFAADVVQQFDGFRAPMSEAELERRRSVKLSAEQEKRLQQWGYPHVMEGFRFHITLTGKMPKAQIPTVQSCLEPLITPFTGSLILDAISLVGEDDNGFFHQIKRYPLGDCA</sequence>
<dbReference type="AlphaFoldDB" id="A0A1X6YJ99"/>
<protein>
    <recommendedName>
        <fullName evidence="3">Phosphonate metabolism protein</fullName>
    </recommendedName>
</protein>
<dbReference type="Gene3D" id="3.90.1140.10">
    <property type="entry name" value="Cyclic phosphodiesterase"/>
    <property type="match status" value="1"/>
</dbReference>
<evidence type="ECO:0000313" key="1">
    <source>
        <dbReference type="EMBL" id="SLN22988.1"/>
    </source>
</evidence>